<organism evidence="1 2">
    <name type="scientific">Salmonella phage SE20</name>
    <dbReference type="NCBI Taxonomy" id="2592199"/>
    <lineage>
        <taxon>Viruses</taxon>
        <taxon>Duplodnaviria</taxon>
        <taxon>Heunggongvirae</taxon>
        <taxon>Uroviricota</taxon>
        <taxon>Caudoviricetes</taxon>
        <taxon>Demerecviridae</taxon>
        <taxon>Markadamsvirinae</taxon>
        <taxon>Epseptimavirus</taxon>
        <taxon>Epseptimavirus SE24</taxon>
    </lineage>
</organism>
<sequence>MLLLDALAAIQVLSARVSKLESLLEDKPTTLPEDPAPNQDLP</sequence>
<evidence type="ECO:0000313" key="2">
    <source>
        <dbReference type="Proteomes" id="UP000322516"/>
    </source>
</evidence>
<reference evidence="1 2" key="1">
    <citation type="submission" date="2019-05" db="EMBL/GenBank/DDBJ databases">
        <title>Salmonella bacteriophage diversity and host specificity revealed by physiological characterization and whole genome sequencing.</title>
        <authorList>
            <person name="Fong K."/>
            <person name="Tremblay D."/>
            <person name="Delaquis P."/>
            <person name="Moineau S."/>
            <person name="Goodridge L."/>
            <person name="Levesque R."/>
            <person name="Wang S."/>
        </authorList>
    </citation>
    <scope>NUCLEOTIDE SEQUENCE [LARGE SCALE GENOMIC DNA]</scope>
</reference>
<evidence type="ECO:0000313" key="1">
    <source>
        <dbReference type="EMBL" id="QEI25339.1"/>
    </source>
</evidence>
<name>A0A5C0CGH4_9CAUD</name>
<proteinExistence type="predicted"/>
<dbReference type="Proteomes" id="UP000322516">
    <property type="component" value="Segment"/>
</dbReference>
<dbReference type="EMBL" id="MK972709">
    <property type="protein sequence ID" value="QEI25339.1"/>
    <property type="molecule type" value="Genomic_DNA"/>
</dbReference>
<protein>
    <submittedName>
        <fullName evidence="1">Tail fiber protein</fullName>
    </submittedName>
</protein>
<accession>A0A5C0CGH4</accession>